<name>A0A8S5RQ88_9VIRU</name>
<proteinExistence type="predicted"/>
<reference evidence="1" key="1">
    <citation type="journal article" date="2021" name="Proc. Natl. Acad. Sci. U.S.A.">
        <title>A Catalog of Tens of Thousands of Viruses from Human Metagenomes Reveals Hidden Associations with Chronic Diseases.</title>
        <authorList>
            <person name="Tisza M.J."/>
            <person name="Buck C.B."/>
        </authorList>
    </citation>
    <scope>NUCLEOTIDE SEQUENCE</scope>
    <source>
        <strain evidence="1">Ctrcb4</strain>
    </source>
</reference>
<protein>
    <submittedName>
        <fullName evidence="1">Uncharacterized protein</fullName>
    </submittedName>
</protein>
<evidence type="ECO:0000313" key="1">
    <source>
        <dbReference type="EMBL" id="DAE33297.1"/>
    </source>
</evidence>
<sequence>MRKSCFRRIFKEYSRSNLRLLWRNKNRVSSS</sequence>
<dbReference type="EMBL" id="BK059132">
    <property type="protein sequence ID" value="DAE33297.1"/>
    <property type="molecule type" value="Genomic_DNA"/>
</dbReference>
<organism evidence="1">
    <name type="scientific">virus sp. ctrcb4</name>
    <dbReference type="NCBI Taxonomy" id="2825824"/>
    <lineage>
        <taxon>Viruses</taxon>
    </lineage>
</organism>
<accession>A0A8S5RQ88</accession>